<evidence type="ECO:0000259" key="3">
    <source>
        <dbReference type="Pfam" id="PF02581"/>
    </source>
</evidence>
<dbReference type="GO" id="GO:0005737">
    <property type="term" value="C:cytoplasm"/>
    <property type="evidence" value="ECO:0007669"/>
    <property type="project" value="TreeGrafter"/>
</dbReference>
<dbReference type="Pfam" id="PF02581">
    <property type="entry name" value="TMP-TENI"/>
    <property type="match status" value="1"/>
</dbReference>
<comment type="pathway">
    <text evidence="1">Cofactor biosynthesis; thiamine diphosphate biosynthesis.</text>
</comment>
<keyword evidence="2" id="KW-0784">Thiamine biosynthesis</keyword>
<dbReference type="OrthoDB" id="9810880at2"/>
<dbReference type="AlphaFoldDB" id="A0A1G7VYH5"/>
<dbReference type="PANTHER" id="PTHR20857:SF23">
    <property type="entry name" value="THIAMINE BIOSYNTHETIC BIFUNCTIONAL ENZYME"/>
    <property type="match status" value="1"/>
</dbReference>
<dbReference type="InterPro" id="IPR036206">
    <property type="entry name" value="ThiamineP_synth_sf"/>
</dbReference>
<keyword evidence="5" id="KW-1185">Reference proteome</keyword>
<organism evidence="4 5">
    <name type="scientific">Psychroflexus sediminis</name>
    <dbReference type="NCBI Taxonomy" id="470826"/>
    <lineage>
        <taxon>Bacteria</taxon>
        <taxon>Pseudomonadati</taxon>
        <taxon>Bacteroidota</taxon>
        <taxon>Flavobacteriia</taxon>
        <taxon>Flavobacteriales</taxon>
        <taxon>Flavobacteriaceae</taxon>
        <taxon>Psychroflexus</taxon>
    </lineage>
</organism>
<reference evidence="4 5" key="1">
    <citation type="submission" date="2016-10" db="EMBL/GenBank/DDBJ databases">
        <authorList>
            <person name="de Groot N.N."/>
        </authorList>
    </citation>
    <scope>NUCLEOTIDE SEQUENCE [LARGE SCALE GENOMIC DNA]</scope>
    <source>
        <strain evidence="4 5">DSM 19803</strain>
    </source>
</reference>
<gene>
    <name evidence="4" type="ORF">SAMN04488027_104254</name>
</gene>
<evidence type="ECO:0000313" key="4">
    <source>
        <dbReference type="EMBL" id="SDG64721.1"/>
    </source>
</evidence>
<feature type="domain" description="Thiamine phosphate synthase/TenI" evidence="3">
    <location>
        <begin position="12"/>
        <end position="192"/>
    </location>
</feature>
<name>A0A1G7VYH5_9FLAO</name>
<dbReference type="PANTHER" id="PTHR20857">
    <property type="entry name" value="THIAMINE-PHOSPHATE PYROPHOSPHORYLASE"/>
    <property type="match status" value="1"/>
</dbReference>
<dbReference type="GO" id="GO:0009228">
    <property type="term" value="P:thiamine biosynthetic process"/>
    <property type="evidence" value="ECO:0007669"/>
    <property type="project" value="UniProtKB-KW"/>
</dbReference>
<dbReference type="STRING" id="470826.SAMN04488027_104254"/>
<proteinExistence type="predicted"/>
<dbReference type="InterPro" id="IPR013785">
    <property type="entry name" value="Aldolase_TIM"/>
</dbReference>
<dbReference type="SUPFAM" id="SSF51391">
    <property type="entry name" value="Thiamin phosphate synthase"/>
    <property type="match status" value="1"/>
</dbReference>
<dbReference type="GO" id="GO:0004789">
    <property type="term" value="F:thiamine-phosphate diphosphorylase activity"/>
    <property type="evidence" value="ECO:0007669"/>
    <property type="project" value="TreeGrafter"/>
</dbReference>
<evidence type="ECO:0000256" key="2">
    <source>
        <dbReference type="ARBA" id="ARBA00022977"/>
    </source>
</evidence>
<dbReference type="InterPro" id="IPR022998">
    <property type="entry name" value="ThiamineP_synth_TenI"/>
</dbReference>
<evidence type="ECO:0000256" key="1">
    <source>
        <dbReference type="ARBA" id="ARBA00004948"/>
    </source>
</evidence>
<dbReference type="CDD" id="cd00564">
    <property type="entry name" value="TMP_TenI"/>
    <property type="match status" value="1"/>
</dbReference>
<dbReference type="Gene3D" id="3.20.20.70">
    <property type="entry name" value="Aldolase class I"/>
    <property type="match status" value="1"/>
</dbReference>
<dbReference type="EMBL" id="FNCW01000004">
    <property type="protein sequence ID" value="SDG64721.1"/>
    <property type="molecule type" value="Genomic_DNA"/>
</dbReference>
<evidence type="ECO:0000313" key="5">
    <source>
        <dbReference type="Proteomes" id="UP000199296"/>
    </source>
</evidence>
<protein>
    <submittedName>
        <fullName evidence="4">Thiamine-phosphate diphosphorylase</fullName>
    </submittedName>
</protein>
<dbReference type="Proteomes" id="UP000199296">
    <property type="component" value="Unassembled WGS sequence"/>
</dbReference>
<dbReference type="RefSeq" id="WP_093366801.1">
    <property type="nucleotide sequence ID" value="NZ_FNCW01000004.1"/>
</dbReference>
<sequence>MNRNKSTIGQGIYVVIDPAMDEAVLLNKLQRILPKQIAAVQIWDHFEEGQAIEQLIQNIYAVCAPYKTPVLINNRWEYLKSSALDGVHFDSIPANPDGIKKQINRDFILGLTCGNDLGRVRWATEHEADYISFCSMFPSSSADDCEIVSLKTIKEASSLFNKPLFLAGGIQPKNLNQLDELKYDGIAVISGIMNAEHPDLRIDEYRQHLNLTP</sequence>
<accession>A0A1G7VYH5</accession>